<dbReference type="Pfam" id="PF24032">
    <property type="entry name" value="YQBQ"/>
    <property type="match status" value="1"/>
</dbReference>
<feature type="compositionally biased region" description="Basic and acidic residues" evidence="1">
    <location>
        <begin position="336"/>
        <end position="346"/>
    </location>
</feature>
<protein>
    <recommendedName>
        <fullName evidence="2">YqbQ/XkdQ domain-containing protein</fullName>
    </recommendedName>
</protein>
<dbReference type="EMBL" id="AP023368">
    <property type="protein sequence ID" value="BCK00859.1"/>
    <property type="molecule type" value="Genomic_DNA"/>
</dbReference>
<proteinExistence type="predicted"/>
<feature type="domain" description="YqbQ/XkdQ" evidence="2">
    <location>
        <begin position="23"/>
        <end position="311"/>
    </location>
</feature>
<feature type="region of interest" description="Disordered" evidence="1">
    <location>
        <begin position="324"/>
        <end position="361"/>
    </location>
</feature>
<dbReference type="InterPro" id="IPR056937">
    <property type="entry name" value="YqbQ/XkdQ"/>
</dbReference>
<dbReference type="KEGG" id="acht:bsdcttw_38990"/>
<evidence type="ECO:0000313" key="3">
    <source>
        <dbReference type="EMBL" id="BCK00859.1"/>
    </source>
</evidence>
<dbReference type="SUPFAM" id="SSF69279">
    <property type="entry name" value="Phage tail proteins"/>
    <property type="match status" value="1"/>
</dbReference>
<organism evidence="3 4">
    <name type="scientific">Anaerocolumna chitinilytica</name>
    <dbReference type="NCBI Taxonomy" id="1727145"/>
    <lineage>
        <taxon>Bacteria</taxon>
        <taxon>Bacillati</taxon>
        <taxon>Bacillota</taxon>
        <taxon>Clostridia</taxon>
        <taxon>Lachnospirales</taxon>
        <taxon>Lachnospiraceae</taxon>
        <taxon>Anaerocolumna</taxon>
    </lineage>
</organism>
<name>A0A7I8DR17_9FIRM</name>
<keyword evidence="4" id="KW-1185">Reference proteome</keyword>
<dbReference type="AlphaFoldDB" id="A0A7I8DR17"/>
<gene>
    <name evidence="3" type="ORF">bsdcttw_38990</name>
</gene>
<dbReference type="Proteomes" id="UP000515703">
    <property type="component" value="Chromosome"/>
</dbReference>
<evidence type="ECO:0000256" key="1">
    <source>
        <dbReference type="SAM" id="MobiDB-lite"/>
    </source>
</evidence>
<reference evidence="3 4" key="1">
    <citation type="submission" date="2020-08" db="EMBL/GenBank/DDBJ databases">
        <title>Draft genome sequencing of an Anaerocolumna strain isolated from anoxic soil subjected to BSD treatment.</title>
        <authorList>
            <person name="Uek A."/>
            <person name="Tonouchi A."/>
        </authorList>
    </citation>
    <scope>NUCLEOTIDE SEQUENCE [LARGE SCALE GENOMIC DNA]</scope>
    <source>
        <strain evidence="3 4">CTTW</strain>
    </source>
</reference>
<evidence type="ECO:0000313" key="4">
    <source>
        <dbReference type="Proteomes" id="UP000515703"/>
    </source>
</evidence>
<sequence length="361" mass="40367">MAIKILLTNNSKTLDITELVQTITWSGDYQQCARTLEFELTASSFADKNVPVIKCELGSAVTLKQNSTILFEGYIFERQKNTDSNVINITCYDRGIYLKRNEAYYTFGGETTEVITRRICAEYDIKIGSIATTGVKINRNFMGVSLYNIIMTCYTIASEKTGKQYIVRFKNSELNVLEKKVTDETLVIEGGSNLISASTTESIANVINQVVIYNSDDVLIKTQKNADSVKLYGLMQSYLKQSEGEDVTDKAKKMLLDNDVSQTIEINNLGNIANITGGTVVVREPYTGLYGLFYIDADTHTWKQGQYYNKLIVNFKNIMDEQEAGSLPNKSGSVTKDSKESMDPVKTRNSRYSVGGAVYEQ</sequence>
<reference evidence="3 4" key="2">
    <citation type="submission" date="2020-08" db="EMBL/GenBank/DDBJ databases">
        <authorList>
            <person name="Ueki A."/>
            <person name="Tonouchi A."/>
        </authorList>
    </citation>
    <scope>NUCLEOTIDE SEQUENCE [LARGE SCALE GENOMIC DNA]</scope>
    <source>
        <strain evidence="3 4">CTTW</strain>
    </source>
</reference>
<accession>A0A7I8DR17</accession>
<dbReference type="RefSeq" id="WP_225903713.1">
    <property type="nucleotide sequence ID" value="NZ_AP023368.1"/>
</dbReference>
<evidence type="ECO:0000259" key="2">
    <source>
        <dbReference type="Pfam" id="PF24032"/>
    </source>
</evidence>